<dbReference type="GO" id="GO:0044550">
    <property type="term" value="P:secondary metabolite biosynthetic process"/>
    <property type="evidence" value="ECO:0007669"/>
    <property type="project" value="TreeGrafter"/>
</dbReference>
<evidence type="ECO:0000259" key="1">
    <source>
        <dbReference type="Pfam" id="PF00668"/>
    </source>
</evidence>
<gene>
    <name evidence="2" type="ORF">IQ24_03127</name>
</gene>
<organism evidence="2 3">
    <name type="scientific">Paracoccus sulfuroxidans</name>
    <dbReference type="NCBI Taxonomy" id="384678"/>
    <lineage>
        <taxon>Bacteria</taxon>
        <taxon>Pseudomonadati</taxon>
        <taxon>Pseudomonadota</taxon>
        <taxon>Alphaproteobacteria</taxon>
        <taxon>Rhodobacterales</taxon>
        <taxon>Paracoccaceae</taxon>
        <taxon>Paracoccus</taxon>
    </lineage>
</organism>
<dbReference type="RefSeq" id="WP_145399214.1">
    <property type="nucleotide sequence ID" value="NZ_VLKU01000010.1"/>
</dbReference>
<dbReference type="GO" id="GO:0003824">
    <property type="term" value="F:catalytic activity"/>
    <property type="evidence" value="ECO:0007669"/>
    <property type="project" value="InterPro"/>
</dbReference>
<sequence length="454" mass="50096">MNQHNPTRNMLALTLAQLDFWEEFRHHPDEAVSSVAHAIEIRGRDGTPVDAEALSRAITQTVVEAEVLSIRFHPVEGGPPLQSCDPARAPQLVRFDLSDQPDPLAAALQMFQDDIATPTDLRRDPLAAEWLLRLGADRWLWYNRGHHIILDGFSMGLLETRCAELYAHFRFGTPEGQPFKPFAAYLAEEEAYRRSPPHEAARAYWAERAAEAGTLPTIRKGEENYAEAGYAFEFDLPGPDGRIAALADISGLNWADLSTALVSAYLLGHLDGPHRTPAGAPAAALPVWLPFMSRLGSVSAHIPAMVVNILPLNVRVPSEGTLSGFLAETAKGLRKLRRHGRYRIEQIAEDCGVGAGSRFFFSPLINVLPFDQPQFQGCHATRHVMSSGPNDGLNVTIRAEHDGSGMILQIDADPALMARDEFDRHCRDLRAFLDRALQPESLTLPLTELMTQAS</sequence>
<dbReference type="Proteomes" id="UP000316225">
    <property type="component" value="Unassembled WGS sequence"/>
</dbReference>
<comment type="caution">
    <text evidence="2">The sequence shown here is derived from an EMBL/GenBank/DDBJ whole genome shotgun (WGS) entry which is preliminary data.</text>
</comment>
<dbReference type="PANTHER" id="PTHR45527">
    <property type="entry name" value="NONRIBOSOMAL PEPTIDE SYNTHETASE"/>
    <property type="match status" value="1"/>
</dbReference>
<dbReference type="AlphaFoldDB" id="A0A562NGD9"/>
<dbReference type="Pfam" id="PF00668">
    <property type="entry name" value="Condensation"/>
    <property type="match status" value="1"/>
</dbReference>
<keyword evidence="3" id="KW-1185">Reference proteome</keyword>
<proteinExistence type="predicted"/>
<accession>A0A562NGD9</accession>
<evidence type="ECO:0000313" key="3">
    <source>
        <dbReference type="Proteomes" id="UP000316225"/>
    </source>
</evidence>
<reference evidence="2 3" key="1">
    <citation type="journal article" date="2015" name="Stand. Genomic Sci.">
        <title>Genomic Encyclopedia of Bacterial and Archaeal Type Strains, Phase III: the genomes of soil and plant-associated and newly described type strains.</title>
        <authorList>
            <person name="Whitman W.B."/>
            <person name="Woyke T."/>
            <person name="Klenk H.P."/>
            <person name="Zhou Y."/>
            <person name="Lilburn T.G."/>
            <person name="Beck B.J."/>
            <person name="De Vos P."/>
            <person name="Vandamme P."/>
            <person name="Eisen J.A."/>
            <person name="Garrity G."/>
            <person name="Hugenholtz P."/>
            <person name="Kyrpides N.C."/>
        </authorList>
    </citation>
    <scope>NUCLEOTIDE SEQUENCE [LARGE SCALE GENOMIC DNA]</scope>
    <source>
        <strain evidence="2 3">CGMCC 1.5364</strain>
    </source>
</reference>
<name>A0A562NGD9_9RHOB</name>
<feature type="domain" description="Condensation" evidence="1">
    <location>
        <begin position="9"/>
        <end position="441"/>
    </location>
</feature>
<dbReference type="SUPFAM" id="SSF52777">
    <property type="entry name" value="CoA-dependent acyltransferases"/>
    <property type="match status" value="2"/>
</dbReference>
<dbReference type="GO" id="GO:0043041">
    <property type="term" value="P:amino acid activation for nonribosomal peptide biosynthetic process"/>
    <property type="evidence" value="ECO:0007669"/>
    <property type="project" value="TreeGrafter"/>
</dbReference>
<dbReference type="EMBL" id="VLKU01000010">
    <property type="protein sequence ID" value="TWI31269.1"/>
    <property type="molecule type" value="Genomic_DNA"/>
</dbReference>
<dbReference type="InterPro" id="IPR023213">
    <property type="entry name" value="CAT-like_dom_sf"/>
</dbReference>
<dbReference type="Gene3D" id="3.30.559.10">
    <property type="entry name" value="Chloramphenicol acetyltransferase-like domain"/>
    <property type="match status" value="1"/>
</dbReference>
<dbReference type="Gene3D" id="3.30.559.30">
    <property type="entry name" value="Nonribosomal peptide synthetase, condensation domain"/>
    <property type="match status" value="1"/>
</dbReference>
<dbReference type="GO" id="GO:0031177">
    <property type="term" value="F:phosphopantetheine binding"/>
    <property type="evidence" value="ECO:0007669"/>
    <property type="project" value="TreeGrafter"/>
</dbReference>
<dbReference type="PANTHER" id="PTHR45527:SF1">
    <property type="entry name" value="FATTY ACID SYNTHASE"/>
    <property type="match status" value="1"/>
</dbReference>
<dbReference type="InterPro" id="IPR001242">
    <property type="entry name" value="Condensation_dom"/>
</dbReference>
<dbReference type="GO" id="GO:0005737">
    <property type="term" value="C:cytoplasm"/>
    <property type="evidence" value="ECO:0007669"/>
    <property type="project" value="TreeGrafter"/>
</dbReference>
<evidence type="ECO:0000313" key="2">
    <source>
        <dbReference type="EMBL" id="TWI31269.1"/>
    </source>
</evidence>
<dbReference type="OrthoDB" id="9803968at2"/>
<protein>
    <submittedName>
        <fullName evidence="2">Enterobactin synthetase component F</fullName>
    </submittedName>
</protein>